<dbReference type="Proteomes" id="UP001178507">
    <property type="component" value="Unassembled WGS sequence"/>
</dbReference>
<keyword evidence="4" id="KW-1185">Reference proteome</keyword>
<comment type="caution">
    <text evidence="3">The sequence shown here is derived from an EMBL/GenBank/DDBJ whole genome shotgun (WGS) entry which is preliminary data.</text>
</comment>
<name>A0AA36IWB0_9DINO</name>
<organism evidence="3 4">
    <name type="scientific">Effrenium voratum</name>
    <dbReference type="NCBI Taxonomy" id="2562239"/>
    <lineage>
        <taxon>Eukaryota</taxon>
        <taxon>Sar</taxon>
        <taxon>Alveolata</taxon>
        <taxon>Dinophyceae</taxon>
        <taxon>Suessiales</taxon>
        <taxon>Symbiodiniaceae</taxon>
        <taxon>Effrenium</taxon>
    </lineage>
</organism>
<dbReference type="InterPro" id="IPR018247">
    <property type="entry name" value="EF_Hand_1_Ca_BS"/>
</dbReference>
<feature type="domain" description="EF-hand" evidence="2">
    <location>
        <begin position="48"/>
        <end position="83"/>
    </location>
</feature>
<dbReference type="EMBL" id="CAUJNA010002691">
    <property type="protein sequence ID" value="CAJ1393954.1"/>
    <property type="molecule type" value="Genomic_DNA"/>
</dbReference>
<evidence type="ECO:0000256" key="1">
    <source>
        <dbReference type="ARBA" id="ARBA00022837"/>
    </source>
</evidence>
<reference evidence="3" key="1">
    <citation type="submission" date="2023-08" db="EMBL/GenBank/DDBJ databases">
        <authorList>
            <person name="Chen Y."/>
            <person name="Shah S."/>
            <person name="Dougan E. K."/>
            <person name="Thang M."/>
            <person name="Chan C."/>
        </authorList>
    </citation>
    <scope>NUCLEOTIDE SEQUENCE</scope>
</reference>
<proteinExistence type="predicted"/>
<evidence type="ECO:0000313" key="3">
    <source>
        <dbReference type="EMBL" id="CAJ1393954.1"/>
    </source>
</evidence>
<accession>A0AA36IWB0</accession>
<feature type="non-terminal residue" evidence="3">
    <location>
        <position position="1"/>
    </location>
</feature>
<dbReference type="Gene3D" id="1.10.238.10">
    <property type="entry name" value="EF-hand"/>
    <property type="match status" value="1"/>
</dbReference>
<keyword evidence="1" id="KW-0106">Calcium</keyword>
<evidence type="ECO:0000313" key="4">
    <source>
        <dbReference type="Proteomes" id="UP001178507"/>
    </source>
</evidence>
<dbReference type="AlphaFoldDB" id="A0AA36IWB0"/>
<dbReference type="InterPro" id="IPR011992">
    <property type="entry name" value="EF-hand-dom_pair"/>
</dbReference>
<evidence type="ECO:0000259" key="2">
    <source>
        <dbReference type="PROSITE" id="PS50222"/>
    </source>
</evidence>
<dbReference type="PROSITE" id="PS50222">
    <property type="entry name" value="EF_HAND_2"/>
    <property type="match status" value="1"/>
</dbReference>
<protein>
    <recommendedName>
        <fullName evidence="2">EF-hand domain-containing protein</fullName>
    </recommendedName>
</protein>
<dbReference type="PROSITE" id="PS00018">
    <property type="entry name" value="EF_HAND_1"/>
    <property type="match status" value="1"/>
</dbReference>
<dbReference type="Pfam" id="PF13405">
    <property type="entry name" value="EF-hand_6"/>
    <property type="match status" value="1"/>
</dbReference>
<sequence>AAKLVRFHGNLAAAWLALDADLSGSISLKEIDEEANECLVEFKRWADSEFGGVHSTFKVLDSDGSGSLNFREFKAACRTYGFTGDCTLAAFGELAVLFL</sequence>
<dbReference type="SUPFAM" id="SSF47473">
    <property type="entry name" value="EF-hand"/>
    <property type="match status" value="1"/>
</dbReference>
<gene>
    <name evidence="3" type="ORF">EVOR1521_LOCUS18704</name>
</gene>
<dbReference type="InterPro" id="IPR002048">
    <property type="entry name" value="EF_hand_dom"/>
</dbReference>
<dbReference type="GO" id="GO:0005509">
    <property type="term" value="F:calcium ion binding"/>
    <property type="evidence" value="ECO:0007669"/>
    <property type="project" value="InterPro"/>
</dbReference>